<reference evidence="3" key="1">
    <citation type="submission" date="2018-05" db="EMBL/GenBank/DDBJ databases">
        <authorList>
            <person name="Li X."/>
        </authorList>
    </citation>
    <scope>NUCLEOTIDE SEQUENCE [LARGE SCALE GENOMIC DNA]</scope>
    <source>
        <strain evidence="3">LX32</strain>
    </source>
</reference>
<dbReference type="GO" id="GO:0016491">
    <property type="term" value="F:oxidoreductase activity"/>
    <property type="evidence" value="ECO:0007669"/>
    <property type="project" value="InterPro"/>
</dbReference>
<proteinExistence type="predicted"/>
<protein>
    <submittedName>
        <fullName evidence="2">EthD family reductase</fullName>
    </submittedName>
</protein>
<dbReference type="EMBL" id="QFYQ01000001">
    <property type="protein sequence ID" value="RAK53156.1"/>
    <property type="molecule type" value="Genomic_DNA"/>
</dbReference>
<accession>A0A328AGB7</accession>
<evidence type="ECO:0000313" key="3">
    <source>
        <dbReference type="Proteomes" id="UP000249254"/>
    </source>
</evidence>
<dbReference type="NCBIfam" id="TIGR02118">
    <property type="entry name" value="EthD family reductase"/>
    <property type="match status" value="1"/>
</dbReference>
<organism evidence="2 3">
    <name type="scientific">Phenylobacterium soli</name>
    <dbReference type="NCBI Taxonomy" id="2170551"/>
    <lineage>
        <taxon>Bacteria</taxon>
        <taxon>Pseudomonadati</taxon>
        <taxon>Pseudomonadota</taxon>
        <taxon>Alphaproteobacteria</taxon>
        <taxon>Caulobacterales</taxon>
        <taxon>Caulobacteraceae</taxon>
        <taxon>Phenylobacterium</taxon>
    </lineage>
</organism>
<keyword evidence="3" id="KW-1185">Reference proteome</keyword>
<evidence type="ECO:0000259" key="1">
    <source>
        <dbReference type="Pfam" id="PF07110"/>
    </source>
</evidence>
<gene>
    <name evidence="2" type="ORF">DJ017_00720</name>
</gene>
<name>A0A328AGB7_9CAUL</name>
<sequence>MIKLTFCLTRLPHLSREEFQDYWLNKHGPLVASVAETLQIRRYAQLHSAGPELSAGIRESRNAPPEYDGVAELWFDSLEAIIANGQKSEAQKAGALLLEDEKKFIDLEKSPLWWGEEKVIVG</sequence>
<evidence type="ECO:0000313" key="2">
    <source>
        <dbReference type="EMBL" id="RAK53156.1"/>
    </source>
</evidence>
<feature type="domain" description="EthD" evidence="1">
    <location>
        <begin position="12"/>
        <end position="107"/>
    </location>
</feature>
<dbReference type="AlphaFoldDB" id="A0A328AGB7"/>
<dbReference type="SUPFAM" id="SSF54909">
    <property type="entry name" value="Dimeric alpha+beta barrel"/>
    <property type="match status" value="1"/>
</dbReference>
<dbReference type="OrthoDB" id="6369070at2"/>
<dbReference type="Gene3D" id="3.30.70.100">
    <property type="match status" value="1"/>
</dbReference>
<dbReference type="InterPro" id="IPR011008">
    <property type="entry name" value="Dimeric_a/b-barrel"/>
</dbReference>
<dbReference type="Pfam" id="PF07110">
    <property type="entry name" value="EthD"/>
    <property type="match status" value="1"/>
</dbReference>
<dbReference type="Proteomes" id="UP000249254">
    <property type="component" value="Unassembled WGS sequence"/>
</dbReference>
<comment type="caution">
    <text evidence="2">The sequence shown here is derived from an EMBL/GenBank/DDBJ whole genome shotgun (WGS) entry which is preliminary data.</text>
</comment>
<dbReference type="RefSeq" id="WP_111526909.1">
    <property type="nucleotide sequence ID" value="NZ_JBHRSG010000001.1"/>
</dbReference>
<dbReference type="InterPro" id="IPR009799">
    <property type="entry name" value="EthD_dom"/>
</dbReference>